<reference evidence="1" key="1">
    <citation type="submission" date="2023-10" db="EMBL/GenBank/DDBJ databases">
        <title>Amphibacter perezi, gen. nov., sp. nov. a novel taxa of the family Comamonadaceae, class Betaproteobacteria isolated from the skin microbiota of Pelophylax perezi from different populations.</title>
        <authorList>
            <person name="Costa S."/>
            <person name="Proenca D.N."/>
            <person name="Lopes I."/>
            <person name="Morais P.V."/>
        </authorList>
    </citation>
    <scope>NUCLEOTIDE SEQUENCE</scope>
    <source>
        <strain evidence="1">SL12-8</strain>
    </source>
</reference>
<organism evidence="1 2">
    <name type="scientific">Amphibiibacter pelophylacis</name>
    <dbReference type="NCBI Taxonomy" id="1799477"/>
    <lineage>
        <taxon>Bacteria</taxon>
        <taxon>Pseudomonadati</taxon>
        <taxon>Pseudomonadota</taxon>
        <taxon>Betaproteobacteria</taxon>
        <taxon>Burkholderiales</taxon>
        <taxon>Sphaerotilaceae</taxon>
        <taxon>Amphibiibacter</taxon>
    </lineage>
</organism>
<comment type="caution">
    <text evidence="1">The sequence shown here is derived from an EMBL/GenBank/DDBJ whole genome shotgun (WGS) entry which is preliminary data.</text>
</comment>
<keyword evidence="2" id="KW-1185">Reference proteome</keyword>
<dbReference type="EMBL" id="JAWDIE010000016">
    <property type="protein sequence ID" value="MEJ7138847.1"/>
    <property type="molecule type" value="Genomic_DNA"/>
</dbReference>
<evidence type="ECO:0000313" key="2">
    <source>
        <dbReference type="Proteomes" id="UP001364695"/>
    </source>
</evidence>
<protein>
    <submittedName>
        <fullName evidence="1">DUF1810 domain-containing protein</fullName>
    </submittedName>
</protein>
<evidence type="ECO:0000313" key="1">
    <source>
        <dbReference type="EMBL" id="MEJ7138847.1"/>
    </source>
</evidence>
<name>A0ACC6P3R4_9BURK</name>
<gene>
    <name evidence="1" type="ORF">RV045_10480</name>
</gene>
<sequence>MPIDSLNFVHFIQAQDFQYQDALDELRAGHKETHWIWFIFPQLKALGRSTMARRYGLENAQEAVAYWAHPILGPRLRECIQTILALEGKSAAEILGDIDALKFRSCLTLFSAALPSEPCFVEALDRYYQGSLDPLTLELLQRGDA</sequence>
<accession>A0ACC6P3R4</accession>
<proteinExistence type="predicted"/>
<dbReference type="Proteomes" id="UP001364695">
    <property type="component" value="Unassembled WGS sequence"/>
</dbReference>